<dbReference type="PANTHER" id="PTHR36445">
    <property type="entry name" value="GTP CYCLOHYDROLASE MPTA"/>
    <property type="match status" value="1"/>
</dbReference>
<dbReference type="InterPro" id="IPR003801">
    <property type="entry name" value="GTP_cyclohydrolase_FolE2/MptA"/>
</dbReference>
<accession>A0ABN2HSI8</accession>
<keyword evidence="1" id="KW-0378">Hydrolase</keyword>
<evidence type="ECO:0000313" key="3">
    <source>
        <dbReference type="Proteomes" id="UP001500064"/>
    </source>
</evidence>
<proteinExistence type="predicted"/>
<gene>
    <name evidence="2" type="primary">mptA</name>
    <name evidence="2" type="ORF">GCM10009733_105960</name>
</gene>
<sequence length="308" mass="32834">MSIMTQPYADDFYDVPSQKPAVGIALNRVGVHGQRIAVNAADEVFGGVLELLCDARAEVSLASGQRGIHMSRIESAFMNAPTGLSLAAIAAAMAQQIRDEQIQDSARVTLTAIVPIRTYTRVTGLPSPDTVEVSALAVAGPVPVVGQTLTATNITACPCMQGYALSDLVGELGISATTGRQLLNRIPIATHSQKGRVRVGITASRPDQLPGYGFLYRVLSAGTTLTQELLKRPDEYDLVKRSHLRPQFVEDVVRSVAAGLLHGLITRESDLDGVDLDISAESHESIHGHDISAELRIAARTLLDQLPG</sequence>
<keyword evidence="3" id="KW-1185">Reference proteome</keyword>
<protein>
    <submittedName>
        <fullName evidence="2">GTP cyclohydrolase MptA</fullName>
    </submittedName>
</protein>
<evidence type="ECO:0000256" key="1">
    <source>
        <dbReference type="ARBA" id="ARBA00022801"/>
    </source>
</evidence>
<dbReference type="Proteomes" id="UP001500064">
    <property type="component" value="Unassembled WGS sequence"/>
</dbReference>
<dbReference type="Gene3D" id="3.10.270.10">
    <property type="entry name" value="Urate Oxidase"/>
    <property type="match status" value="1"/>
</dbReference>
<name>A0ABN2HSI8_9ACTN</name>
<reference evidence="2 3" key="1">
    <citation type="journal article" date="2019" name="Int. J. Syst. Evol. Microbiol.">
        <title>The Global Catalogue of Microorganisms (GCM) 10K type strain sequencing project: providing services to taxonomists for standard genome sequencing and annotation.</title>
        <authorList>
            <consortium name="The Broad Institute Genomics Platform"/>
            <consortium name="The Broad Institute Genome Sequencing Center for Infectious Disease"/>
            <person name="Wu L."/>
            <person name="Ma J."/>
        </authorList>
    </citation>
    <scope>NUCLEOTIDE SEQUENCE [LARGE SCALE GENOMIC DNA]</scope>
    <source>
        <strain evidence="2 3">JCM 13929</strain>
    </source>
</reference>
<comment type="caution">
    <text evidence="2">The sequence shown here is derived from an EMBL/GenBank/DDBJ whole genome shotgun (WGS) entry which is preliminary data.</text>
</comment>
<dbReference type="Pfam" id="PF02649">
    <property type="entry name" value="GCHY-1"/>
    <property type="match status" value="1"/>
</dbReference>
<dbReference type="RefSeq" id="WP_346114906.1">
    <property type="nucleotide sequence ID" value="NZ_BAAAMU010000188.1"/>
</dbReference>
<organism evidence="2 3">
    <name type="scientific">Nonomuraea maheshkhaliensis</name>
    <dbReference type="NCBI Taxonomy" id="419590"/>
    <lineage>
        <taxon>Bacteria</taxon>
        <taxon>Bacillati</taxon>
        <taxon>Actinomycetota</taxon>
        <taxon>Actinomycetes</taxon>
        <taxon>Streptosporangiales</taxon>
        <taxon>Streptosporangiaceae</taxon>
        <taxon>Nonomuraea</taxon>
    </lineage>
</organism>
<dbReference type="EMBL" id="BAAAMU010000188">
    <property type="protein sequence ID" value="GAA1692779.1"/>
    <property type="molecule type" value="Genomic_DNA"/>
</dbReference>
<dbReference type="PANTHER" id="PTHR36445:SF1">
    <property type="entry name" value="GTP CYCLOHYDROLASE MPTA"/>
    <property type="match status" value="1"/>
</dbReference>
<evidence type="ECO:0000313" key="2">
    <source>
        <dbReference type="EMBL" id="GAA1692779.1"/>
    </source>
</evidence>